<dbReference type="AlphaFoldDB" id="A0A918YXX5"/>
<dbReference type="Proteomes" id="UP000603227">
    <property type="component" value="Unassembled WGS sequence"/>
</dbReference>
<dbReference type="EMBL" id="BNAT01000014">
    <property type="protein sequence ID" value="GHE27903.1"/>
    <property type="molecule type" value="Genomic_DNA"/>
</dbReference>
<evidence type="ECO:0000313" key="2">
    <source>
        <dbReference type="EMBL" id="GHE27903.1"/>
    </source>
</evidence>
<reference evidence="2" key="2">
    <citation type="submission" date="2020-09" db="EMBL/GenBank/DDBJ databases">
        <authorList>
            <person name="Sun Q."/>
            <person name="Zhou Y."/>
        </authorList>
    </citation>
    <scope>NUCLEOTIDE SEQUENCE</scope>
    <source>
        <strain evidence="2">CGMCC 4.7403</strain>
    </source>
</reference>
<evidence type="ECO:0000313" key="3">
    <source>
        <dbReference type="Proteomes" id="UP000603227"/>
    </source>
</evidence>
<organism evidence="2 3">
    <name type="scientific">Streptomyces capitiformicae</name>
    <dbReference type="NCBI Taxonomy" id="2014920"/>
    <lineage>
        <taxon>Bacteria</taxon>
        <taxon>Bacillati</taxon>
        <taxon>Actinomycetota</taxon>
        <taxon>Actinomycetes</taxon>
        <taxon>Kitasatosporales</taxon>
        <taxon>Streptomycetaceae</taxon>
        <taxon>Streptomyces</taxon>
    </lineage>
</organism>
<feature type="region of interest" description="Disordered" evidence="1">
    <location>
        <begin position="1"/>
        <end position="32"/>
    </location>
</feature>
<comment type="caution">
    <text evidence="2">The sequence shown here is derived from an EMBL/GenBank/DDBJ whole genome shotgun (WGS) entry which is preliminary data.</text>
</comment>
<protein>
    <submittedName>
        <fullName evidence="2">Uncharacterized protein</fullName>
    </submittedName>
</protein>
<name>A0A918YXX5_9ACTN</name>
<sequence>MSFAAPGGRHNRPQSRDARGTVEQQRDVQGHDEELAAEYDEDEHWVYGADCIPWTSGRITEALRSSCIIRDDEDERYYSFDYRQIVTEGFRTIRAEEHVRFHVSSESPDRAEFVIRLAQPDPAEYYR</sequence>
<accession>A0A918YXX5</accession>
<feature type="compositionally biased region" description="Basic and acidic residues" evidence="1">
    <location>
        <begin position="14"/>
        <end position="32"/>
    </location>
</feature>
<keyword evidence="3" id="KW-1185">Reference proteome</keyword>
<evidence type="ECO:0000256" key="1">
    <source>
        <dbReference type="SAM" id="MobiDB-lite"/>
    </source>
</evidence>
<reference evidence="2" key="1">
    <citation type="journal article" date="2014" name="Int. J. Syst. Evol. Microbiol.">
        <title>Complete genome sequence of Corynebacterium casei LMG S-19264T (=DSM 44701T), isolated from a smear-ripened cheese.</title>
        <authorList>
            <consortium name="US DOE Joint Genome Institute (JGI-PGF)"/>
            <person name="Walter F."/>
            <person name="Albersmeier A."/>
            <person name="Kalinowski J."/>
            <person name="Ruckert C."/>
        </authorList>
    </citation>
    <scope>NUCLEOTIDE SEQUENCE</scope>
    <source>
        <strain evidence="2">CGMCC 4.7403</strain>
    </source>
</reference>
<proteinExistence type="predicted"/>
<gene>
    <name evidence="2" type="ORF">GCM10017771_42850</name>
</gene>